<gene>
    <name evidence="10" type="ORF">ACFPYN_12095</name>
</gene>
<keyword evidence="4" id="KW-0732">Signal</keyword>
<comment type="similarity">
    <text evidence="2">Belongs to the GerABKC lipoprotein family.</text>
</comment>
<keyword evidence="7" id="KW-0449">Lipoprotein</keyword>
<evidence type="ECO:0000256" key="1">
    <source>
        <dbReference type="ARBA" id="ARBA00004635"/>
    </source>
</evidence>
<dbReference type="PANTHER" id="PTHR35789">
    <property type="entry name" value="SPORE GERMINATION PROTEIN B3"/>
    <property type="match status" value="1"/>
</dbReference>
<dbReference type="PANTHER" id="PTHR35789:SF1">
    <property type="entry name" value="SPORE GERMINATION PROTEIN B3"/>
    <property type="match status" value="1"/>
</dbReference>
<name>A0ABW1LB18_9BACL</name>
<feature type="domain" description="Spore germination GerAC-like C-terminal" evidence="8">
    <location>
        <begin position="194"/>
        <end position="355"/>
    </location>
</feature>
<evidence type="ECO:0000256" key="2">
    <source>
        <dbReference type="ARBA" id="ARBA00007886"/>
    </source>
</evidence>
<evidence type="ECO:0000256" key="4">
    <source>
        <dbReference type="ARBA" id="ARBA00022729"/>
    </source>
</evidence>
<keyword evidence="3" id="KW-0309">Germination</keyword>
<dbReference type="Gene3D" id="3.30.300.210">
    <property type="entry name" value="Nutrient germinant receptor protein C, domain 3"/>
    <property type="match status" value="1"/>
</dbReference>
<evidence type="ECO:0000256" key="3">
    <source>
        <dbReference type="ARBA" id="ARBA00022544"/>
    </source>
</evidence>
<proteinExistence type="inferred from homology"/>
<dbReference type="PROSITE" id="PS51257">
    <property type="entry name" value="PROKAR_LIPOPROTEIN"/>
    <property type="match status" value="1"/>
</dbReference>
<evidence type="ECO:0000256" key="7">
    <source>
        <dbReference type="ARBA" id="ARBA00023288"/>
    </source>
</evidence>
<evidence type="ECO:0000259" key="8">
    <source>
        <dbReference type="Pfam" id="PF05504"/>
    </source>
</evidence>
<reference evidence="11" key="1">
    <citation type="journal article" date="2019" name="Int. J. Syst. Evol. Microbiol.">
        <title>The Global Catalogue of Microorganisms (GCM) 10K type strain sequencing project: providing services to taxonomists for standard genome sequencing and annotation.</title>
        <authorList>
            <consortium name="The Broad Institute Genomics Platform"/>
            <consortium name="The Broad Institute Genome Sequencing Center for Infectious Disease"/>
            <person name="Wu L."/>
            <person name="Ma J."/>
        </authorList>
    </citation>
    <scope>NUCLEOTIDE SEQUENCE [LARGE SCALE GENOMIC DNA]</scope>
    <source>
        <strain evidence="11">CCUG 54527</strain>
    </source>
</reference>
<dbReference type="InterPro" id="IPR038501">
    <property type="entry name" value="Spore_GerAC_C_sf"/>
</dbReference>
<comment type="caution">
    <text evidence="10">The sequence shown here is derived from an EMBL/GenBank/DDBJ whole genome shotgun (WGS) entry which is preliminary data.</text>
</comment>
<evidence type="ECO:0000313" key="11">
    <source>
        <dbReference type="Proteomes" id="UP001596170"/>
    </source>
</evidence>
<organism evidence="10 11">
    <name type="scientific">Paenisporosarcina macmurdoensis</name>
    <dbReference type="NCBI Taxonomy" id="212659"/>
    <lineage>
        <taxon>Bacteria</taxon>
        <taxon>Bacillati</taxon>
        <taxon>Bacillota</taxon>
        <taxon>Bacilli</taxon>
        <taxon>Bacillales</taxon>
        <taxon>Caryophanaceae</taxon>
        <taxon>Paenisporosarcina</taxon>
    </lineage>
</organism>
<dbReference type="RefSeq" id="WP_377734484.1">
    <property type="nucleotide sequence ID" value="NZ_JBHSRI010000018.1"/>
</dbReference>
<dbReference type="Pfam" id="PF05504">
    <property type="entry name" value="Spore_GerAC"/>
    <property type="match status" value="1"/>
</dbReference>
<dbReference type="InterPro" id="IPR046953">
    <property type="entry name" value="Spore_GerAC-like_C"/>
</dbReference>
<dbReference type="InterPro" id="IPR008844">
    <property type="entry name" value="Spore_GerAC-like"/>
</dbReference>
<keyword evidence="5" id="KW-0472">Membrane</keyword>
<evidence type="ECO:0000256" key="5">
    <source>
        <dbReference type="ARBA" id="ARBA00023136"/>
    </source>
</evidence>
<dbReference type="EMBL" id="JBHSRI010000018">
    <property type="protein sequence ID" value="MFC6040162.1"/>
    <property type="molecule type" value="Genomic_DNA"/>
</dbReference>
<feature type="domain" description="Spore germination protein N-terminal" evidence="9">
    <location>
        <begin position="19"/>
        <end position="184"/>
    </location>
</feature>
<evidence type="ECO:0000259" key="9">
    <source>
        <dbReference type="Pfam" id="PF25198"/>
    </source>
</evidence>
<evidence type="ECO:0000256" key="6">
    <source>
        <dbReference type="ARBA" id="ARBA00023139"/>
    </source>
</evidence>
<keyword evidence="6" id="KW-0564">Palmitate</keyword>
<keyword evidence="11" id="KW-1185">Reference proteome</keyword>
<protein>
    <submittedName>
        <fullName evidence="10">Ger(X)C family spore germination protein</fullName>
    </submittedName>
</protein>
<sequence>MLKKFSFLICVALLSGCWDERQYKDISVVPIVGHDGEIGEITSYFTVPIIKDETATTHVIEGKGVSIREALEDANLKTSQSMDVSKLIVILFSDETVKTDIYEYLDVYYRNARNQLSTYIGITEGSTKPYLEVGNELQEDAGTYFHDYIEGLERVSIYPKTDLQIICTMLFDEGKDIVLPYFKISEDEKSADIKGIALFNGKSYTGDYINNQQAITLSVLRDTIGRNASFTYTFEGTPITTVIRGIKKKWDYSEIENSNSIKLSYTLRVDVQEFSRDHLNDKETRNDIEQFLSKKIEEDAQKLLEVLQESKSDPLGLGRRVRAFHPEVWEKGKWKETYSTLKLEPSIKVIVERTGILH</sequence>
<dbReference type="NCBIfam" id="TIGR02887">
    <property type="entry name" value="spore_ger_x_C"/>
    <property type="match status" value="1"/>
</dbReference>
<dbReference type="Proteomes" id="UP001596170">
    <property type="component" value="Unassembled WGS sequence"/>
</dbReference>
<dbReference type="InterPro" id="IPR057336">
    <property type="entry name" value="GerAC_N"/>
</dbReference>
<accession>A0ABW1LB18</accession>
<comment type="subcellular location">
    <subcellularLocation>
        <location evidence="1">Membrane</location>
        <topology evidence="1">Lipid-anchor</topology>
    </subcellularLocation>
</comment>
<dbReference type="Pfam" id="PF25198">
    <property type="entry name" value="Spore_GerAC_N"/>
    <property type="match status" value="1"/>
</dbReference>
<evidence type="ECO:0000313" key="10">
    <source>
        <dbReference type="EMBL" id="MFC6040162.1"/>
    </source>
</evidence>